<feature type="domain" description="Peptidase S11 D-Ala-D-Ala carboxypeptidase A C-terminal" evidence="17">
    <location>
        <begin position="294"/>
        <end position="387"/>
    </location>
</feature>
<dbReference type="Proteomes" id="UP001198220">
    <property type="component" value="Unassembled WGS sequence"/>
</dbReference>
<evidence type="ECO:0000256" key="12">
    <source>
        <dbReference type="ARBA" id="ARBA00034000"/>
    </source>
</evidence>
<dbReference type="Pfam" id="PF07943">
    <property type="entry name" value="PBP5_C"/>
    <property type="match status" value="1"/>
</dbReference>
<comment type="caution">
    <text evidence="18">The sequence shown here is derived from an EMBL/GenBank/DDBJ whole genome shotgun (WGS) entry which is preliminary data.</text>
</comment>
<dbReference type="GO" id="GO:0009002">
    <property type="term" value="F:serine-type D-Ala-D-Ala carboxypeptidase activity"/>
    <property type="evidence" value="ECO:0007669"/>
    <property type="project" value="UniProtKB-EC"/>
</dbReference>
<dbReference type="InterPro" id="IPR012338">
    <property type="entry name" value="Beta-lactam/transpept-like"/>
</dbReference>
<sequence length="403" mass="44169">MTYLMILLLTLKPAAVWAAEDQKQEETEVPEESRTQEDRELNQVAAEVSAPHALLMEVSTGTVLMEKAADEKVHPASVTKIMTLLLILEALEDGKIVLSDMVTVSEHAASMGGSQVYLEPYEKQTVDTLLKCIAVASANDACVAMAEYISGSEGDFVKLMNARAEELGMSNTHFVNCCGLDAEEHLTTARDVALMSRELLRNHPQIHEYCTIWMENITHQTARGSFEFGLTNTNKLIRQYEYATGLKTGYTSVAGFCVSASAKKENIELVAVIMGGTDSKSRFQDAVTLLNSGFACCSLYTDENRAALPKIQVKGGVEGQVGLQYADEFSYVSTDGSNLSQVERVPELPEEVTAPVEKGDRIGRMVYVLNGREIGSTELMAADTVERAVYGDYIGQVFRIFLL</sequence>
<comment type="function">
    <text evidence="1">Removes C-terminal D-alanyl residues from sugar-peptide cell wall precursors.</text>
</comment>
<keyword evidence="7 16" id="KW-0732">Signal</keyword>
<evidence type="ECO:0000256" key="4">
    <source>
        <dbReference type="ARBA" id="ARBA00012448"/>
    </source>
</evidence>
<feature type="signal peptide" evidence="16">
    <location>
        <begin position="1"/>
        <end position="18"/>
    </location>
</feature>
<reference evidence="18 19" key="1">
    <citation type="submission" date="2021-10" db="EMBL/GenBank/DDBJ databases">
        <title>Anaerobic single-cell dispensing facilitates the cultivation of human gut bacteria.</title>
        <authorList>
            <person name="Afrizal A."/>
        </authorList>
    </citation>
    <scope>NUCLEOTIDE SEQUENCE [LARGE SCALE GENOMIC DNA]</scope>
    <source>
        <strain evidence="18 19">CLA-AA-H276</strain>
    </source>
</reference>
<dbReference type="InterPro" id="IPR015956">
    <property type="entry name" value="Peniciliin-bd_prot_C_sf"/>
</dbReference>
<evidence type="ECO:0000256" key="5">
    <source>
        <dbReference type="ARBA" id="ARBA00022645"/>
    </source>
</evidence>
<organism evidence="18 19">
    <name type="scientific">Hominiventricola filiformis</name>
    <dbReference type="NCBI Taxonomy" id="2885352"/>
    <lineage>
        <taxon>Bacteria</taxon>
        <taxon>Bacillati</taxon>
        <taxon>Bacillota</taxon>
        <taxon>Clostridia</taxon>
        <taxon>Lachnospirales</taxon>
        <taxon>Lachnospiraceae</taxon>
        <taxon>Hominiventricola</taxon>
    </lineage>
</organism>
<feature type="binding site" evidence="14">
    <location>
        <position position="247"/>
    </location>
    <ligand>
        <name>substrate</name>
    </ligand>
</feature>
<dbReference type="GO" id="GO:0008360">
    <property type="term" value="P:regulation of cell shape"/>
    <property type="evidence" value="ECO:0007669"/>
    <property type="project" value="UniProtKB-KW"/>
</dbReference>
<evidence type="ECO:0000259" key="17">
    <source>
        <dbReference type="SMART" id="SM00936"/>
    </source>
</evidence>
<feature type="active site" description="Acyl-ester intermediate" evidence="13">
    <location>
        <position position="77"/>
    </location>
</feature>
<dbReference type="SUPFAM" id="SSF56601">
    <property type="entry name" value="beta-lactamase/transpeptidase-like"/>
    <property type="match status" value="1"/>
</dbReference>
<dbReference type="SUPFAM" id="SSF69189">
    <property type="entry name" value="Penicillin-binding protein associated domain"/>
    <property type="match status" value="1"/>
</dbReference>
<dbReference type="InterPro" id="IPR037167">
    <property type="entry name" value="Peptidase_S11_C_sf"/>
</dbReference>
<evidence type="ECO:0000256" key="3">
    <source>
        <dbReference type="ARBA" id="ARBA00007164"/>
    </source>
</evidence>
<keyword evidence="19" id="KW-1185">Reference proteome</keyword>
<evidence type="ECO:0000256" key="16">
    <source>
        <dbReference type="SAM" id="SignalP"/>
    </source>
</evidence>
<dbReference type="GO" id="GO:0071555">
    <property type="term" value="P:cell wall organization"/>
    <property type="evidence" value="ECO:0007669"/>
    <property type="project" value="UniProtKB-KW"/>
</dbReference>
<dbReference type="InterPro" id="IPR001967">
    <property type="entry name" value="Peptidase_S11_N"/>
</dbReference>
<accession>A0AAE3A941</accession>
<dbReference type="Gene3D" id="2.60.410.10">
    <property type="entry name" value="D-Ala-D-Ala carboxypeptidase, C-terminal domain"/>
    <property type="match status" value="1"/>
</dbReference>
<dbReference type="SMART" id="SM00936">
    <property type="entry name" value="PBP5_C"/>
    <property type="match status" value="1"/>
</dbReference>
<dbReference type="AlphaFoldDB" id="A0AAE3A941"/>
<keyword evidence="6" id="KW-0645">Protease</keyword>
<keyword evidence="5 18" id="KW-0121">Carboxypeptidase</keyword>
<dbReference type="InterPro" id="IPR012907">
    <property type="entry name" value="Peptidase_S11_C"/>
</dbReference>
<name>A0AAE3A941_9FIRM</name>
<evidence type="ECO:0000256" key="15">
    <source>
        <dbReference type="RuleBase" id="RU004016"/>
    </source>
</evidence>
<dbReference type="Gene3D" id="3.40.710.10">
    <property type="entry name" value="DD-peptidase/beta-lactamase superfamily"/>
    <property type="match status" value="1"/>
</dbReference>
<dbReference type="Pfam" id="PF00768">
    <property type="entry name" value="Peptidase_S11"/>
    <property type="match status" value="1"/>
</dbReference>
<dbReference type="EC" id="3.4.16.4" evidence="4"/>
<dbReference type="GO" id="GO:0006508">
    <property type="term" value="P:proteolysis"/>
    <property type="evidence" value="ECO:0007669"/>
    <property type="project" value="UniProtKB-KW"/>
</dbReference>
<evidence type="ECO:0000256" key="7">
    <source>
        <dbReference type="ARBA" id="ARBA00022729"/>
    </source>
</evidence>
<keyword evidence="8" id="KW-0378">Hydrolase</keyword>
<dbReference type="PANTHER" id="PTHR21581">
    <property type="entry name" value="D-ALANYL-D-ALANINE CARBOXYPEPTIDASE"/>
    <property type="match status" value="1"/>
</dbReference>
<evidence type="ECO:0000313" key="19">
    <source>
        <dbReference type="Proteomes" id="UP001198220"/>
    </source>
</evidence>
<evidence type="ECO:0000256" key="14">
    <source>
        <dbReference type="PIRSR" id="PIRSR618044-2"/>
    </source>
</evidence>
<comment type="catalytic activity">
    <reaction evidence="12">
        <text>Preferential cleavage: (Ac)2-L-Lys-D-Ala-|-D-Ala. Also transpeptidation of peptidyl-alanyl moieties that are N-acyl substituents of D-alanine.</text>
        <dbReference type="EC" id="3.4.16.4"/>
    </reaction>
</comment>
<proteinExistence type="inferred from homology"/>
<evidence type="ECO:0000313" key="18">
    <source>
        <dbReference type="EMBL" id="MCC2125415.1"/>
    </source>
</evidence>
<evidence type="ECO:0000256" key="2">
    <source>
        <dbReference type="ARBA" id="ARBA00004752"/>
    </source>
</evidence>
<evidence type="ECO:0000256" key="10">
    <source>
        <dbReference type="ARBA" id="ARBA00022984"/>
    </source>
</evidence>
<evidence type="ECO:0000256" key="11">
    <source>
        <dbReference type="ARBA" id="ARBA00023316"/>
    </source>
</evidence>
<evidence type="ECO:0000256" key="6">
    <source>
        <dbReference type="ARBA" id="ARBA00022670"/>
    </source>
</evidence>
<dbReference type="GO" id="GO:0009252">
    <property type="term" value="P:peptidoglycan biosynthetic process"/>
    <property type="evidence" value="ECO:0007669"/>
    <property type="project" value="UniProtKB-KW"/>
</dbReference>
<gene>
    <name evidence="18" type="ORF">LKD36_04390</name>
</gene>
<comment type="similarity">
    <text evidence="3 15">Belongs to the peptidase S11 family.</text>
</comment>
<keyword evidence="11" id="KW-0961">Cell wall biogenesis/degradation</keyword>
<protein>
    <recommendedName>
        <fullName evidence="4">serine-type D-Ala-D-Ala carboxypeptidase</fullName>
        <ecNumber evidence="4">3.4.16.4</ecNumber>
    </recommendedName>
</protein>
<evidence type="ECO:0000256" key="9">
    <source>
        <dbReference type="ARBA" id="ARBA00022960"/>
    </source>
</evidence>
<feature type="chain" id="PRO_5041998702" description="serine-type D-Ala-D-Ala carboxypeptidase" evidence="16">
    <location>
        <begin position="19"/>
        <end position="403"/>
    </location>
</feature>
<evidence type="ECO:0000256" key="13">
    <source>
        <dbReference type="PIRSR" id="PIRSR618044-1"/>
    </source>
</evidence>
<evidence type="ECO:0000256" key="1">
    <source>
        <dbReference type="ARBA" id="ARBA00003217"/>
    </source>
</evidence>
<dbReference type="PANTHER" id="PTHR21581:SF6">
    <property type="entry name" value="TRAFFICKING PROTEIN PARTICLE COMPLEX SUBUNIT 12"/>
    <property type="match status" value="1"/>
</dbReference>
<dbReference type="InterPro" id="IPR018044">
    <property type="entry name" value="Peptidase_S11"/>
</dbReference>
<dbReference type="EMBL" id="JAJEPS010000003">
    <property type="protein sequence ID" value="MCC2125415.1"/>
    <property type="molecule type" value="Genomic_DNA"/>
</dbReference>
<comment type="pathway">
    <text evidence="2">Cell wall biogenesis; peptidoglycan biosynthesis.</text>
</comment>
<keyword evidence="10" id="KW-0573">Peptidoglycan synthesis</keyword>
<feature type="active site" description="Proton acceptor" evidence="13">
    <location>
        <position position="80"/>
    </location>
</feature>
<feature type="active site" evidence="13">
    <location>
        <position position="137"/>
    </location>
</feature>
<evidence type="ECO:0000256" key="8">
    <source>
        <dbReference type="ARBA" id="ARBA00022801"/>
    </source>
</evidence>
<keyword evidence="9" id="KW-0133">Cell shape</keyword>
<dbReference type="PRINTS" id="PR00725">
    <property type="entry name" value="DADACBPTASE1"/>
</dbReference>
<dbReference type="RefSeq" id="WP_308458858.1">
    <property type="nucleotide sequence ID" value="NZ_JAJEPS010000003.1"/>
</dbReference>